<name>A0A1G9SWY6_ALLAB</name>
<dbReference type="Proteomes" id="UP000183376">
    <property type="component" value="Chromosome I"/>
</dbReference>
<dbReference type="InterPro" id="IPR017853">
    <property type="entry name" value="GH"/>
</dbReference>
<proteinExistence type="inferred from homology"/>
<dbReference type="STRING" id="211114.SAMN04489726_1428"/>
<organism evidence="6 7">
    <name type="scientific">Allokutzneria albata</name>
    <name type="common">Kibdelosporangium albatum</name>
    <dbReference type="NCBI Taxonomy" id="211114"/>
    <lineage>
        <taxon>Bacteria</taxon>
        <taxon>Bacillati</taxon>
        <taxon>Actinomycetota</taxon>
        <taxon>Actinomycetes</taxon>
        <taxon>Pseudonocardiales</taxon>
        <taxon>Pseudonocardiaceae</taxon>
        <taxon>Allokutzneria</taxon>
    </lineage>
</organism>
<evidence type="ECO:0000256" key="4">
    <source>
        <dbReference type="SAM" id="MobiDB-lite"/>
    </source>
</evidence>
<keyword evidence="2" id="KW-0378">Hydrolase</keyword>
<dbReference type="InterPro" id="IPR006047">
    <property type="entry name" value="GH13_cat_dom"/>
</dbReference>
<dbReference type="Gene3D" id="3.90.400.10">
    <property type="entry name" value="Oligo-1,6-glucosidase, Domain 2"/>
    <property type="match status" value="1"/>
</dbReference>
<dbReference type="InterPro" id="IPR045857">
    <property type="entry name" value="O16G_dom_2"/>
</dbReference>
<keyword evidence="7" id="KW-1185">Reference proteome</keyword>
<evidence type="ECO:0000313" key="6">
    <source>
        <dbReference type="EMBL" id="SDM39922.1"/>
    </source>
</evidence>
<protein>
    <submittedName>
        <fullName evidence="6">Alpha-glucosidase</fullName>
    </submittedName>
</protein>
<accession>A0A1G9SWY6</accession>
<gene>
    <name evidence="6" type="ORF">SAMN04489726_1428</name>
</gene>
<dbReference type="GO" id="GO:0004556">
    <property type="term" value="F:alpha-amylase activity"/>
    <property type="evidence" value="ECO:0007669"/>
    <property type="project" value="TreeGrafter"/>
</dbReference>
<reference evidence="6 7" key="1">
    <citation type="submission" date="2016-10" db="EMBL/GenBank/DDBJ databases">
        <authorList>
            <person name="de Groot N.N."/>
        </authorList>
    </citation>
    <scope>NUCLEOTIDE SEQUENCE [LARGE SCALE GENOMIC DNA]</scope>
    <source>
        <strain evidence="6 7">DSM 44149</strain>
    </source>
</reference>
<dbReference type="PANTHER" id="PTHR10357">
    <property type="entry name" value="ALPHA-AMYLASE FAMILY MEMBER"/>
    <property type="match status" value="1"/>
</dbReference>
<dbReference type="SUPFAM" id="SSF51445">
    <property type="entry name" value="(Trans)glycosidases"/>
    <property type="match status" value="1"/>
</dbReference>
<dbReference type="SMART" id="SM00642">
    <property type="entry name" value="Aamy"/>
    <property type="match status" value="1"/>
</dbReference>
<feature type="domain" description="Glycosyl hydrolase family 13 catalytic" evidence="5">
    <location>
        <begin position="14"/>
        <end position="396"/>
    </location>
</feature>
<evidence type="ECO:0000259" key="5">
    <source>
        <dbReference type="SMART" id="SM00642"/>
    </source>
</evidence>
<dbReference type="FunFam" id="3.90.400.10:FF:000002">
    <property type="entry name" value="Sucrose isomerase"/>
    <property type="match status" value="1"/>
</dbReference>
<dbReference type="EMBL" id="LT629701">
    <property type="protein sequence ID" value="SDM39922.1"/>
    <property type="molecule type" value="Genomic_DNA"/>
</dbReference>
<dbReference type="GO" id="GO:0009313">
    <property type="term" value="P:oligosaccharide catabolic process"/>
    <property type="evidence" value="ECO:0007669"/>
    <property type="project" value="TreeGrafter"/>
</dbReference>
<dbReference type="RefSeq" id="WP_052408143.1">
    <property type="nucleotide sequence ID" value="NZ_JOEF01000039.1"/>
</dbReference>
<feature type="region of interest" description="Disordered" evidence="4">
    <location>
        <begin position="377"/>
        <end position="404"/>
    </location>
</feature>
<sequence>MRENRWWLDAVGYQVYLPSFQDSDGDGWGDLPGVLSRLDYLSELGVTLVWLSPFHPSPMRDHGYDVADYVGVDPRYGRLSDVDDLVAAAHDRGMRVIADLVVNHTSSAHPWFAAARRSRTDPHRDHYIWRDPAPDGGPPNNWLSHFGGPAWTFDAATGQYYLHLFTAHQPDLNWANPAVAEEVERILRFWLDRGLDGFRVDTAHYLTKHPGLPDNPLRAASEIPELGGVAAEWLEQEHRYDIEQPTTEPIHRRWREIADSYGAVLIGEVYILDPPRLAEYVRDDRLHSAFWFGVVESEWAPERIASMLRSACAAAPNLSWVQSSHDRRRAVTRYGNGALGRRRALAVATLMMGLPGTPFLYNGEELGLADGVVPPELSQDPLAAADGGRSSRDGARTPMPWAPVPGLGFTTASRAWLPFGDRVPEDTVACQHSDPRSPLSTTRRMLAARAATAGRRCTVLDWVDDAAGVVAYRCGDVVVAANLTEHSQPFYPGEGGWRCDFDTDDPAPTTVPAVLVPGQAVIVSRAR</sequence>
<dbReference type="eggNOG" id="COG0366">
    <property type="taxonomic scope" value="Bacteria"/>
</dbReference>
<dbReference type="Pfam" id="PF00128">
    <property type="entry name" value="Alpha-amylase"/>
    <property type="match status" value="1"/>
</dbReference>
<evidence type="ECO:0000256" key="3">
    <source>
        <dbReference type="ARBA" id="ARBA00023295"/>
    </source>
</evidence>
<dbReference type="PANTHER" id="PTHR10357:SF179">
    <property type="entry name" value="NEUTRAL AND BASIC AMINO ACID TRANSPORT PROTEIN RBAT"/>
    <property type="match status" value="1"/>
</dbReference>
<evidence type="ECO:0000256" key="1">
    <source>
        <dbReference type="ARBA" id="ARBA00008061"/>
    </source>
</evidence>
<dbReference type="AlphaFoldDB" id="A0A1G9SWY6"/>
<evidence type="ECO:0000256" key="2">
    <source>
        <dbReference type="ARBA" id="ARBA00022801"/>
    </source>
</evidence>
<dbReference type="OrthoDB" id="9043248at2"/>
<comment type="similarity">
    <text evidence="1">Belongs to the glycosyl hydrolase 13 family.</text>
</comment>
<dbReference type="Gene3D" id="3.20.20.80">
    <property type="entry name" value="Glycosidases"/>
    <property type="match status" value="1"/>
</dbReference>
<evidence type="ECO:0000313" key="7">
    <source>
        <dbReference type="Proteomes" id="UP000183376"/>
    </source>
</evidence>
<keyword evidence="3" id="KW-0326">Glycosidase</keyword>